<dbReference type="AlphaFoldDB" id="A0A9N8DXD8"/>
<gene>
    <name evidence="1" type="ORF">SEMRO_318_G115940.1</name>
</gene>
<keyword evidence="2" id="KW-1185">Reference proteome</keyword>
<evidence type="ECO:0000313" key="2">
    <source>
        <dbReference type="Proteomes" id="UP001153069"/>
    </source>
</evidence>
<sequence length="242" mass="27810">MDTSELDEITKHLAELELYRPQSLSESMQKQSLVAEHKKNLNGLIPEDSDELRRDTEVVSSHIAQCTLPTVNRTQSRRVRLEEKDCLLIRQPLFSMYENVILEDSSQFFGLTGPRGFGKSAFLQYLTTKHIHGSNYLVVFLPVCPDEVGEMKIHLATAFYQGCRIAQLQGYPQLSRLAELGDMVRTCVGFAKGNNKTLLLVIDQMKTEDPQFFHPTINKISNVLRFPRRILPTRRFRLQQRS</sequence>
<comment type="caution">
    <text evidence="1">The sequence shown here is derived from an EMBL/GenBank/DDBJ whole genome shotgun (WGS) entry which is preliminary data.</text>
</comment>
<accession>A0A9N8DXD8</accession>
<reference evidence="1" key="1">
    <citation type="submission" date="2020-06" db="EMBL/GenBank/DDBJ databases">
        <authorList>
            <consortium name="Plant Systems Biology data submission"/>
        </authorList>
    </citation>
    <scope>NUCLEOTIDE SEQUENCE</scope>
    <source>
        <strain evidence="1">D6</strain>
    </source>
</reference>
<evidence type="ECO:0000313" key="1">
    <source>
        <dbReference type="EMBL" id="CAB9507724.1"/>
    </source>
</evidence>
<proteinExistence type="predicted"/>
<organism evidence="1 2">
    <name type="scientific">Seminavis robusta</name>
    <dbReference type="NCBI Taxonomy" id="568900"/>
    <lineage>
        <taxon>Eukaryota</taxon>
        <taxon>Sar</taxon>
        <taxon>Stramenopiles</taxon>
        <taxon>Ochrophyta</taxon>
        <taxon>Bacillariophyta</taxon>
        <taxon>Bacillariophyceae</taxon>
        <taxon>Bacillariophycidae</taxon>
        <taxon>Naviculales</taxon>
        <taxon>Naviculaceae</taxon>
        <taxon>Seminavis</taxon>
    </lineage>
</organism>
<protein>
    <submittedName>
        <fullName evidence="1">Uncharacterized protein</fullName>
    </submittedName>
</protein>
<dbReference type="EMBL" id="CAICTM010000317">
    <property type="protein sequence ID" value="CAB9507724.1"/>
    <property type="molecule type" value="Genomic_DNA"/>
</dbReference>
<name>A0A9N8DXD8_9STRA</name>
<dbReference type="Proteomes" id="UP001153069">
    <property type="component" value="Unassembled WGS sequence"/>
</dbReference>